<evidence type="ECO:0000313" key="2">
    <source>
        <dbReference type="EMBL" id="MCK9686033.1"/>
    </source>
</evidence>
<feature type="signal peptide" evidence="1">
    <location>
        <begin position="1"/>
        <end position="23"/>
    </location>
</feature>
<comment type="caution">
    <text evidence="2">The sequence shown here is derived from an EMBL/GenBank/DDBJ whole genome shotgun (WGS) entry which is preliminary data.</text>
</comment>
<organism evidence="2 3">
    <name type="scientific">Scleromatobacter humisilvae</name>
    <dbReference type="NCBI Taxonomy" id="2897159"/>
    <lineage>
        <taxon>Bacteria</taxon>
        <taxon>Pseudomonadati</taxon>
        <taxon>Pseudomonadota</taxon>
        <taxon>Betaproteobacteria</taxon>
        <taxon>Burkholderiales</taxon>
        <taxon>Sphaerotilaceae</taxon>
        <taxon>Scleromatobacter</taxon>
    </lineage>
</organism>
<dbReference type="InterPro" id="IPR013424">
    <property type="entry name" value="Ice-binding_C"/>
</dbReference>
<protein>
    <submittedName>
        <fullName evidence="2">PEP-CTERM sorting domain-containing protein</fullName>
    </submittedName>
</protein>
<keyword evidence="3" id="KW-1185">Reference proteome</keyword>
<dbReference type="AlphaFoldDB" id="A0A9X1YH74"/>
<gene>
    <name evidence="2" type="ORF">LPC04_09970</name>
</gene>
<evidence type="ECO:0000256" key="1">
    <source>
        <dbReference type="SAM" id="SignalP"/>
    </source>
</evidence>
<proteinExistence type="predicted"/>
<keyword evidence="1" id="KW-0732">Signal</keyword>
<feature type="chain" id="PRO_5040823398" evidence="1">
    <location>
        <begin position="24"/>
        <end position="195"/>
    </location>
</feature>
<reference evidence="2" key="1">
    <citation type="submission" date="2021-11" db="EMBL/GenBank/DDBJ databases">
        <title>BS-T2-15 a new species belonging to the Comamonadaceae family isolated from the soil of a French oak forest.</title>
        <authorList>
            <person name="Mieszkin S."/>
            <person name="Alain K."/>
        </authorList>
    </citation>
    <scope>NUCLEOTIDE SEQUENCE</scope>
    <source>
        <strain evidence="2">BS-T2-15</strain>
    </source>
</reference>
<evidence type="ECO:0000313" key="3">
    <source>
        <dbReference type="Proteomes" id="UP001139353"/>
    </source>
</evidence>
<dbReference type="RefSeq" id="WP_275682064.1">
    <property type="nucleotide sequence ID" value="NZ_JAJLJH010000002.1"/>
</dbReference>
<dbReference type="EMBL" id="JAJLJH010000002">
    <property type="protein sequence ID" value="MCK9686033.1"/>
    <property type="molecule type" value="Genomic_DNA"/>
</dbReference>
<dbReference type="Proteomes" id="UP001139353">
    <property type="component" value="Unassembled WGS sequence"/>
</dbReference>
<sequence length="195" mass="20055">MTSRIAKTLAAALLLGLSGAAMATTAVDIFGTPGIAGTGGSATVSGPCYCEVSALYSPVLLLGPGTYDLGQVRDWWVESGATPDAGPDQPNLWILFGPVSVAGTYPWDFTAPPLAFPTTTALCDQADTACNASHDGAFVDTTILLTVGPDQDAVQVSIFGPFVYTPPVPEPSVASLLALGLTWLAAMRRRRAPVG</sequence>
<dbReference type="NCBIfam" id="TIGR02595">
    <property type="entry name" value="PEP_CTERM"/>
    <property type="match status" value="1"/>
</dbReference>
<name>A0A9X1YH74_9BURK</name>
<accession>A0A9X1YH74</accession>